<gene>
    <name evidence="1" type="ORF">ABVV53_14370</name>
</gene>
<dbReference type="EMBL" id="JBEWLY010000023">
    <property type="protein sequence ID" value="MET1756625.1"/>
    <property type="molecule type" value="Genomic_DNA"/>
</dbReference>
<accession>A0ABV2D442</accession>
<organism evidence="1 2">
    <name type="scientific">Novosphingobium kalidii</name>
    <dbReference type="NCBI Taxonomy" id="3230299"/>
    <lineage>
        <taxon>Bacteria</taxon>
        <taxon>Pseudomonadati</taxon>
        <taxon>Pseudomonadota</taxon>
        <taxon>Alphaproteobacteria</taxon>
        <taxon>Sphingomonadales</taxon>
        <taxon>Sphingomonadaceae</taxon>
        <taxon>Novosphingobium</taxon>
    </lineage>
</organism>
<sequence>MSFGTAIVVIVAIAAVTWLRAQKNRGGHGSPPHDAELEREVEQLRQRIAVLERIAIEERDGDRLAREIEALRD</sequence>
<evidence type="ECO:0000313" key="1">
    <source>
        <dbReference type="EMBL" id="MET1756625.1"/>
    </source>
</evidence>
<proteinExistence type="predicted"/>
<protein>
    <recommendedName>
        <fullName evidence="3">Phage shock protein B</fullName>
    </recommendedName>
</protein>
<evidence type="ECO:0008006" key="3">
    <source>
        <dbReference type="Google" id="ProtNLM"/>
    </source>
</evidence>
<dbReference type="Proteomes" id="UP001548713">
    <property type="component" value="Unassembled WGS sequence"/>
</dbReference>
<reference evidence="1 2" key="1">
    <citation type="submission" date="2024-07" db="EMBL/GenBank/DDBJ databases">
        <title>Novosphingobium kalidii RD2P27.</title>
        <authorList>
            <person name="Sun J.-Q."/>
        </authorList>
    </citation>
    <scope>NUCLEOTIDE SEQUENCE [LARGE SCALE GENOMIC DNA]</scope>
    <source>
        <strain evidence="1 2">RD2P27</strain>
    </source>
</reference>
<comment type="caution">
    <text evidence="1">The sequence shown here is derived from an EMBL/GenBank/DDBJ whole genome shotgun (WGS) entry which is preliminary data.</text>
</comment>
<name>A0ABV2D442_9SPHN</name>
<keyword evidence="2" id="KW-1185">Reference proteome</keyword>
<dbReference type="RefSeq" id="WP_353985110.1">
    <property type="nucleotide sequence ID" value="NZ_JBEWLY010000023.1"/>
</dbReference>
<evidence type="ECO:0000313" key="2">
    <source>
        <dbReference type="Proteomes" id="UP001548713"/>
    </source>
</evidence>